<evidence type="ECO:0000313" key="1">
    <source>
        <dbReference type="EMBL" id="MBA9078767.1"/>
    </source>
</evidence>
<keyword evidence="2" id="KW-1185">Reference proteome</keyword>
<dbReference type="RefSeq" id="WP_182513883.1">
    <property type="nucleotide sequence ID" value="NZ_JACJIQ010000015.1"/>
</dbReference>
<protein>
    <submittedName>
        <fullName evidence="1">Uncharacterized protein</fullName>
    </submittedName>
</protein>
<evidence type="ECO:0000313" key="2">
    <source>
        <dbReference type="Proteomes" id="UP000563094"/>
    </source>
</evidence>
<reference evidence="1 2" key="1">
    <citation type="submission" date="2020-08" db="EMBL/GenBank/DDBJ databases">
        <title>Genomic Encyclopedia of Type Strains, Phase IV (KMG-IV): sequencing the most valuable type-strain genomes for metagenomic binning, comparative biology and taxonomic classification.</title>
        <authorList>
            <person name="Goeker M."/>
        </authorList>
    </citation>
    <scope>NUCLEOTIDE SEQUENCE [LARGE SCALE GENOMIC DNA]</scope>
    <source>
        <strain evidence="1 2">DSM 29854</strain>
    </source>
</reference>
<dbReference type="AlphaFoldDB" id="A0A839GV78"/>
<accession>A0A839GV78</accession>
<dbReference type="EMBL" id="JACJIQ010000015">
    <property type="protein sequence ID" value="MBA9078767.1"/>
    <property type="molecule type" value="Genomic_DNA"/>
</dbReference>
<organism evidence="1 2">
    <name type="scientific">Rufibacter quisquiliarum</name>
    <dbReference type="NCBI Taxonomy" id="1549639"/>
    <lineage>
        <taxon>Bacteria</taxon>
        <taxon>Pseudomonadati</taxon>
        <taxon>Bacteroidota</taxon>
        <taxon>Cytophagia</taxon>
        <taxon>Cytophagales</taxon>
        <taxon>Hymenobacteraceae</taxon>
        <taxon>Rufibacter</taxon>
    </lineage>
</organism>
<gene>
    <name evidence="1" type="ORF">FHS90_003497</name>
</gene>
<proteinExistence type="predicted"/>
<name>A0A839GV78_9BACT</name>
<comment type="caution">
    <text evidence="1">The sequence shown here is derived from an EMBL/GenBank/DDBJ whole genome shotgun (WGS) entry which is preliminary data.</text>
</comment>
<sequence>MLPPEEDGEEFSLPDQLELYQKGREIFQLTVKIAALIEEDQEIHVSLMEQMLEDASLLTVKVAGAEASDLYDLRMENATLIRKAARDLLTHCTSLEMFGFKDVHYFRLLREAIEEYRLLFLEWVNSFDPWNYMLDTWGLFNPPGISPTTGDNQD</sequence>
<dbReference type="Proteomes" id="UP000563094">
    <property type="component" value="Unassembled WGS sequence"/>
</dbReference>